<comment type="similarity">
    <text evidence="1">Belongs to the Nudix hydrolase family.</text>
</comment>
<keyword evidence="4 7" id="KW-0378">Hydrolase</keyword>
<accession>A0A075G2C5</accession>
<dbReference type="InterPro" id="IPR020084">
    <property type="entry name" value="NUDIX_hydrolase_CS"/>
</dbReference>
<protein>
    <recommendedName>
        <fullName evidence="2">Bis(5'-nucleosyl)-tetraphosphatase [asymmetrical]</fullName>
    </recommendedName>
    <alternativeName>
        <fullName evidence="5">Diadenosine 5',5'''-P1,P4-tetraphosphate asymmetrical hydrolase</fullName>
    </alternativeName>
</protein>
<dbReference type="GO" id="GO:0006754">
    <property type="term" value="P:ATP biosynthetic process"/>
    <property type="evidence" value="ECO:0007669"/>
    <property type="project" value="TreeGrafter"/>
</dbReference>
<dbReference type="InterPro" id="IPR051325">
    <property type="entry name" value="Nudix_hydrolase_domain"/>
</dbReference>
<keyword evidence="3" id="KW-0547">Nucleotide-binding</keyword>
<evidence type="ECO:0000313" key="7">
    <source>
        <dbReference type="EMBL" id="AIE95901.1"/>
    </source>
</evidence>
<reference evidence="7" key="1">
    <citation type="journal article" date="2014" name="Genome Biol. Evol.">
        <title>Pangenome evidence for extensive interdomain horizontal transfer affecting lineage core and shell genes in uncultured planktonic thaumarchaeota and euryarchaeota.</title>
        <authorList>
            <person name="Deschamps P."/>
            <person name="Zivanovic Y."/>
            <person name="Moreira D."/>
            <person name="Rodriguez-Valera F."/>
            <person name="Lopez-Garcia P."/>
        </authorList>
    </citation>
    <scope>NUCLEOTIDE SEQUENCE</scope>
</reference>
<organism evidence="7">
    <name type="scientific">uncultured marine thaumarchaeote AD1000_71_A04</name>
    <dbReference type="NCBI Taxonomy" id="1455935"/>
    <lineage>
        <taxon>Archaea</taxon>
        <taxon>Nitrososphaerota</taxon>
        <taxon>environmental samples</taxon>
    </lineage>
</organism>
<dbReference type="GO" id="GO:0006167">
    <property type="term" value="P:AMP biosynthetic process"/>
    <property type="evidence" value="ECO:0007669"/>
    <property type="project" value="TreeGrafter"/>
</dbReference>
<dbReference type="CDD" id="cd03428">
    <property type="entry name" value="NUDIX_Ap4A_Nudt2"/>
    <property type="match status" value="1"/>
</dbReference>
<evidence type="ECO:0000256" key="3">
    <source>
        <dbReference type="ARBA" id="ARBA00022741"/>
    </source>
</evidence>
<dbReference type="GO" id="GO:0004081">
    <property type="term" value="F:bis(5'-nucleosyl)-tetraphosphatase (asymmetrical) activity"/>
    <property type="evidence" value="ECO:0007669"/>
    <property type="project" value="TreeGrafter"/>
</dbReference>
<evidence type="ECO:0000259" key="6">
    <source>
        <dbReference type="PROSITE" id="PS51462"/>
    </source>
</evidence>
<evidence type="ECO:0000256" key="5">
    <source>
        <dbReference type="ARBA" id="ARBA00032644"/>
    </source>
</evidence>
<feature type="domain" description="Nudix hydrolase" evidence="6">
    <location>
        <begin position="2"/>
        <end position="131"/>
    </location>
</feature>
<evidence type="ECO:0000256" key="4">
    <source>
        <dbReference type="ARBA" id="ARBA00022801"/>
    </source>
</evidence>
<dbReference type="GO" id="GO:0000166">
    <property type="term" value="F:nucleotide binding"/>
    <property type="evidence" value="ECO:0007669"/>
    <property type="project" value="UniProtKB-KW"/>
</dbReference>
<sequence>MIEERSAGVILFNKAEGIQFLVLKYPSGHWDFVKGNIEEGEGEEETVKRELFEETGINNLEIHQGFNEKAEYNYYKKNNKVHKIVSYYLAETNQKQVKLSFEHLEYKWSDYEDSMKLITFENSKEILKKGNEIINNPTKN</sequence>
<dbReference type="AlphaFoldDB" id="A0A075G2C5"/>
<name>A0A075G2C5_9ARCH</name>
<dbReference type="PRINTS" id="PR00502">
    <property type="entry name" value="NUDIXFAMILY"/>
</dbReference>
<dbReference type="InterPro" id="IPR015797">
    <property type="entry name" value="NUDIX_hydrolase-like_dom_sf"/>
</dbReference>
<dbReference type="PROSITE" id="PS51462">
    <property type="entry name" value="NUDIX"/>
    <property type="match status" value="1"/>
</dbReference>
<dbReference type="PANTHER" id="PTHR21340:SF0">
    <property type="entry name" value="BIS(5'-NUCLEOSYL)-TETRAPHOSPHATASE [ASYMMETRICAL]"/>
    <property type="match status" value="1"/>
</dbReference>
<evidence type="ECO:0000256" key="1">
    <source>
        <dbReference type="ARBA" id="ARBA00005582"/>
    </source>
</evidence>
<evidence type="ECO:0000256" key="2">
    <source>
        <dbReference type="ARBA" id="ARBA00018911"/>
    </source>
</evidence>
<dbReference type="Pfam" id="PF00293">
    <property type="entry name" value="NUDIX"/>
    <property type="match status" value="1"/>
</dbReference>
<dbReference type="InterPro" id="IPR020476">
    <property type="entry name" value="Nudix_hydrolase"/>
</dbReference>
<dbReference type="PANTHER" id="PTHR21340">
    <property type="entry name" value="DIADENOSINE 5,5-P1,P4-TETRAPHOSPHATE PYROPHOSPHOHYDROLASE MUTT"/>
    <property type="match status" value="1"/>
</dbReference>
<dbReference type="Gene3D" id="3.90.79.10">
    <property type="entry name" value="Nucleoside Triphosphate Pyrophosphohydrolase"/>
    <property type="match status" value="1"/>
</dbReference>
<dbReference type="SUPFAM" id="SSF55811">
    <property type="entry name" value="Nudix"/>
    <property type="match status" value="1"/>
</dbReference>
<dbReference type="InterPro" id="IPR000086">
    <property type="entry name" value="NUDIX_hydrolase_dom"/>
</dbReference>
<dbReference type="PROSITE" id="PS00893">
    <property type="entry name" value="NUDIX_BOX"/>
    <property type="match status" value="1"/>
</dbReference>
<dbReference type="InterPro" id="IPR003565">
    <property type="entry name" value="Tetra_PHTase"/>
</dbReference>
<proteinExistence type="inferred from homology"/>
<dbReference type="EMBL" id="KF900464">
    <property type="protein sequence ID" value="AIE95901.1"/>
    <property type="molecule type" value="Genomic_DNA"/>
</dbReference>